<protein>
    <submittedName>
        <fullName evidence="1">Uncharacterized protein</fullName>
    </submittedName>
</protein>
<dbReference type="EMBL" id="BPVZ01000011">
    <property type="protein sequence ID" value="GKU96976.1"/>
    <property type="molecule type" value="Genomic_DNA"/>
</dbReference>
<gene>
    <name evidence="1" type="ORF">SLEP1_g10156</name>
</gene>
<sequence length="138" mass="15499">MIVIIADNMLAYKDYVRENGKANGYANRPIERWDDIVMLCEIDRATGEGVETFEDAYEVVMGEDENDVEYSISCAAPPTQPFTSSTIKSHKKKRRKDPLVAIVGDIASLLKEYMNLKKKPSGQEIYEVPVDFSGTGRT</sequence>
<keyword evidence="2" id="KW-1185">Reference proteome</keyword>
<name>A0AAV5IFR4_9ROSI</name>
<dbReference type="AlphaFoldDB" id="A0AAV5IFR4"/>
<proteinExistence type="predicted"/>
<evidence type="ECO:0000313" key="1">
    <source>
        <dbReference type="EMBL" id="GKU96976.1"/>
    </source>
</evidence>
<reference evidence="1 2" key="1">
    <citation type="journal article" date="2021" name="Commun. Biol.">
        <title>The genome of Shorea leprosula (Dipterocarpaceae) highlights the ecological relevance of drought in aseasonal tropical rainforests.</title>
        <authorList>
            <person name="Ng K.K.S."/>
            <person name="Kobayashi M.J."/>
            <person name="Fawcett J.A."/>
            <person name="Hatakeyama M."/>
            <person name="Paape T."/>
            <person name="Ng C.H."/>
            <person name="Ang C.C."/>
            <person name="Tnah L.H."/>
            <person name="Lee C.T."/>
            <person name="Nishiyama T."/>
            <person name="Sese J."/>
            <person name="O'Brien M.J."/>
            <person name="Copetti D."/>
            <person name="Mohd Noor M.I."/>
            <person name="Ong R.C."/>
            <person name="Putra M."/>
            <person name="Sireger I.Z."/>
            <person name="Indrioko S."/>
            <person name="Kosugi Y."/>
            <person name="Izuno A."/>
            <person name="Isagi Y."/>
            <person name="Lee S.L."/>
            <person name="Shimizu K.K."/>
        </authorList>
    </citation>
    <scope>NUCLEOTIDE SEQUENCE [LARGE SCALE GENOMIC DNA]</scope>
    <source>
        <strain evidence="1">214</strain>
    </source>
</reference>
<accession>A0AAV5IFR4</accession>
<evidence type="ECO:0000313" key="2">
    <source>
        <dbReference type="Proteomes" id="UP001054252"/>
    </source>
</evidence>
<comment type="caution">
    <text evidence="1">The sequence shown here is derived from an EMBL/GenBank/DDBJ whole genome shotgun (WGS) entry which is preliminary data.</text>
</comment>
<dbReference type="Proteomes" id="UP001054252">
    <property type="component" value="Unassembled WGS sequence"/>
</dbReference>
<organism evidence="1 2">
    <name type="scientific">Rubroshorea leprosula</name>
    <dbReference type="NCBI Taxonomy" id="152421"/>
    <lineage>
        <taxon>Eukaryota</taxon>
        <taxon>Viridiplantae</taxon>
        <taxon>Streptophyta</taxon>
        <taxon>Embryophyta</taxon>
        <taxon>Tracheophyta</taxon>
        <taxon>Spermatophyta</taxon>
        <taxon>Magnoliopsida</taxon>
        <taxon>eudicotyledons</taxon>
        <taxon>Gunneridae</taxon>
        <taxon>Pentapetalae</taxon>
        <taxon>rosids</taxon>
        <taxon>malvids</taxon>
        <taxon>Malvales</taxon>
        <taxon>Dipterocarpaceae</taxon>
        <taxon>Rubroshorea</taxon>
    </lineage>
</organism>